<dbReference type="SUPFAM" id="SSF51045">
    <property type="entry name" value="WW domain"/>
    <property type="match status" value="2"/>
</dbReference>
<evidence type="ECO:0000259" key="3">
    <source>
        <dbReference type="PROSITE" id="PS50020"/>
    </source>
</evidence>
<dbReference type="GO" id="GO:0070063">
    <property type="term" value="F:RNA polymerase binding"/>
    <property type="evidence" value="ECO:0007669"/>
    <property type="project" value="InterPro"/>
</dbReference>
<dbReference type="PROSITE" id="PS51676">
    <property type="entry name" value="FF"/>
    <property type="match status" value="4"/>
</dbReference>
<feature type="domain" description="FF" evidence="4">
    <location>
        <begin position="732"/>
        <end position="787"/>
    </location>
</feature>
<feature type="compositionally biased region" description="Low complexity" evidence="2">
    <location>
        <begin position="41"/>
        <end position="54"/>
    </location>
</feature>
<dbReference type="PANTHER" id="PTHR15377:SF3">
    <property type="entry name" value="WW DOMAIN-CONTAINING PROTEIN"/>
    <property type="match status" value="1"/>
</dbReference>
<feature type="compositionally biased region" description="Low complexity" evidence="2">
    <location>
        <begin position="1"/>
        <end position="16"/>
    </location>
</feature>
<dbReference type="FunFam" id="1.10.10.440:FF:000021">
    <property type="entry name" value="pre-mRNA-processing protein 40C isoform X1"/>
    <property type="match status" value="1"/>
</dbReference>
<gene>
    <name evidence="5" type="ORF">FPE_LOCUS10197</name>
</gene>
<evidence type="ECO:0000313" key="6">
    <source>
        <dbReference type="Proteomes" id="UP000834106"/>
    </source>
</evidence>
<dbReference type="InterPro" id="IPR045148">
    <property type="entry name" value="TCRG1-like"/>
</dbReference>
<feature type="compositionally biased region" description="Basic and acidic residues" evidence="2">
    <location>
        <begin position="969"/>
        <end position="989"/>
    </location>
</feature>
<feature type="compositionally biased region" description="Basic and acidic residues" evidence="2">
    <location>
        <begin position="798"/>
        <end position="814"/>
    </location>
</feature>
<evidence type="ECO:0000313" key="5">
    <source>
        <dbReference type="EMBL" id="CAI9762767.1"/>
    </source>
</evidence>
<dbReference type="GO" id="GO:0005634">
    <property type="term" value="C:nucleus"/>
    <property type="evidence" value="ECO:0007669"/>
    <property type="project" value="TreeGrafter"/>
</dbReference>
<dbReference type="EMBL" id="OU503041">
    <property type="protein sequence ID" value="CAI9762767.1"/>
    <property type="molecule type" value="Genomic_DNA"/>
</dbReference>
<feature type="compositionally biased region" description="Polar residues" evidence="2">
    <location>
        <begin position="530"/>
        <end position="539"/>
    </location>
</feature>
<dbReference type="Pfam" id="PF00397">
    <property type="entry name" value="WW"/>
    <property type="match status" value="2"/>
</dbReference>
<dbReference type="FunFam" id="1.10.10.440:FF:000020">
    <property type="entry name" value="Pre-mRNA-processing protein 40C"/>
    <property type="match status" value="1"/>
</dbReference>
<keyword evidence="6" id="KW-1185">Reference proteome</keyword>
<dbReference type="InterPro" id="IPR036517">
    <property type="entry name" value="FF_domain_sf"/>
</dbReference>
<protein>
    <recommendedName>
        <fullName evidence="7">Pre-mRNA-processing protein 40C</fullName>
    </recommendedName>
</protein>
<proteinExistence type="predicted"/>
<dbReference type="SUPFAM" id="SSF81698">
    <property type="entry name" value="FF domain"/>
    <property type="match status" value="5"/>
</dbReference>
<dbReference type="PANTHER" id="PTHR15377">
    <property type="entry name" value="TRANSCRIPTION ELONGATION REGULATOR 1"/>
    <property type="match status" value="1"/>
</dbReference>
<feature type="domain" description="WW" evidence="3">
    <location>
        <begin position="373"/>
        <end position="406"/>
    </location>
</feature>
<evidence type="ECO:0008006" key="7">
    <source>
        <dbReference type="Google" id="ProtNLM"/>
    </source>
</evidence>
<dbReference type="Proteomes" id="UP000834106">
    <property type="component" value="Chromosome 6"/>
</dbReference>
<feature type="compositionally biased region" description="Polar residues" evidence="2">
    <location>
        <begin position="490"/>
        <end position="499"/>
    </location>
</feature>
<feature type="region of interest" description="Disordered" evidence="2">
    <location>
        <begin position="1"/>
        <end position="94"/>
    </location>
</feature>
<dbReference type="PROSITE" id="PS01159">
    <property type="entry name" value="WW_DOMAIN_1"/>
    <property type="match status" value="2"/>
</dbReference>
<feature type="region of interest" description="Disordered" evidence="2">
    <location>
        <begin position="490"/>
        <end position="513"/>
    </location>
</feature>
<feature type="compositionally biased region" description="Polar residues" evidence="2">
    <location>
        <begin position="69"/>
        <end position="80"/>
    </location>
</feature>
<evidence type="ECO:0000256" key="1">
    <source>
        <dbReference type="ARBA" id="ARBA00022737"/>
    </source>
</evidence>
<organism evidence="5 6">
    <name type="scientific">Fraxinus pennsylvanica</name>
    <dbReference type="NCBI Taxonomy" id="56036"/>
    <lineage>
        <taxon>Eukaryota</taxon>
        <taxon>Viridiplantae</taxon>
        <taxon>Streptophyta</taxon>
        <taxon>Embryophyta</taxon>
        <taxon>Tracheophyta</taxon>
        <taxon>Spermatophyta</taxon>
        <taxon>Magnoliopsida</taxon>
        <taxon>eudicotyledons</taxon>
        <taxon>Gunneridae</taxon>
        <taxon>Pentapetalae</taxon>
        <taxon>asterids</taxon>
        <taxon>lamiids</taxon>
        <taxon>Lamiales</taxon>
        <taxon>Oleaceae</taxon>
        <taxon>Oleeae</taxon>
        <taxon>Fraxinus</taxon>
    </lineage>
</organism>
<dbReference type="SMART" id="SM00441">
    <property type="entry name" value="FF"/>
    <property type="match status" value="5"/>
</dbReference>
<dbReference type="AlphaFoldDB" id="A0AAD1Z3Z7"/>
<evidence type="ECO:0000256" key="2">
    <source>
        <dbReference type="SAM" id="MobiDB-lite"/>
    </source>
</evidence>
<feature type="compositionally biased region" description="Basic and acidic residues" evidence="2">
    <location>
        <begin position="562"/>
        <end position="577"/>
    </location>
</feature>
<feature type="region of interest" description="Disordered" evidence="2">
    <location>
        <begin position="856"/>
        <end position="883"/>
    </location>
</feature>
<dbReference type="GO" id="GO:0003712">
    <property type="term" value="F:transcription coregulator activity"/>
    <property type="evidence" value="ECO:0007669"/>
    <property type="project" value="TreeGrafter"/>
</dbReference>
<feature type="domain" description="FF" evidence="4">
    <location>
        <begin position="598"/>
        <end position="652"/>
    </location>
</feature>
<dbReference type="InterPro" id="IPR036020">
    <property type="entry name" value="WW_dom_sf"/>
</dbReference>
<feature type="domain" description="WW" evidence="3">
    <location>
        <begin position="425"/>
        <end position="458"/>
    </location>
</feature>
<dbReference type="Gene3D" id="2.20.70.10">
    <property type="match status" value="2"/>
</dbReference>
<feature type="compositionally biased region" description="Basic and acidic residues" evidence="2">
    <location>
        <begin position="861"/>
        <end position="870"/>
    </location>
</feature>
<keyword evidence="1" id="KW-0677">Repeat</keyword>
<sequence>MAELSSVSSPTPTAPSQDAFEPKQNGASAYGVVQPSFSYLNGNNPPSGSSQQSSASWAVEQGHSPVGKNASSPTPSTQSAFLLPPAPSHTSQPVSFVPGTVAQVMTPPGPRPVGIPHGSSSHSANFSFNGNQQLMQNNLSMKTHARANTTQETGAIASAQLSTQSASQPALTNPNPSVTVFAANSFSSMAAQMHPAPSFQVPPGVPRTPLIPGSPGISSFVHSSSNITAALSSADSPATPRSFMSTAPVLSNFPVQQQTFTPYPTPFQAAPPGPWLQSPQISGVVRPPFSPYPTVIPGPFPMPTRSMLPISVSFPNTQPPGVTPAVSSVGNSASLVASGDQSTDGLAQEELPPGIDSSKHANNVAVMDEASVGEQLDAWTAHRTESGVVYYYNSLSGVSTYEKPSGFKYELDKEALQPTPISSEKLIGTDWVAVNTNDGKRYYYNTRTQLSSWQIPIEVTELKKKQDADCLKAQSLPVINTNVITEKGSTPVSLSTPAANTGGRDATALRPLGVSGQSSALDLIKRKLQDSGTPATTSPGPDLSGGVVMDLNGSKPIPDMTKVSHHDDCIEKRKDANDNGDLSDSSSDSEDEDRGPTKEECTTQFKEMLKERGVAPFSKWDKELPKIVFDPRFKAIPSHSARRALFEHYVRTRAEEERKEKRAAQRAAMDSFKQLLEEAKEDIDCNTDYQTFKRKWGKDKRFEALSRKEREVLLNERVIPLKKTAEEKSQAQNAAGILNFKSMLQDRGDITSSSRWSKVKDSLKSDARYKSVKHEDRERLFNEYISDQKAAEKLIEGKAKAKQEEEEKLKERERALRKRKEREEQEVERVRTKAHRMEAVESYKALLVETIKDPQASWTESKPKLERDPQGRAANPHLDQSDSEKLFRDHVKTLHERCAVDYKALLAEVITADAASRETEDGKTVVNSWSTAKQLLKNDPRYNKMPRKDRESLWWRHAEEIRRKQKLVRNQESEKHAEGRSRSSVDADKYMSGSKKTTYDGK</sequence>
<dbReference type="FunFam" id="1.10.10.440:FF:000028">
    <property type="entry name" value="Pre-mRNA-processing protein 40C"/>
    <property type="match status" value="1"/>
</dbReference>
<dbReference type="CDD" id="cd00201">
    <property type="entry name" value="WW"/>
    <property type="match status" value="2"/>
</dbReference>
<feature type="region of interest" description="Disordered" evidence="2">
    <location>
        <begin position="530"/>
        <end position="600"/>
    </location>
</feature>
<feature type="compositionally biased region" description="Basic and acidic residues" evidence="2">
    <location>
        <begin position="821"/>
        <end position="833"/>
    </location>
</feature>
<dbReference type="Gene3D" id="1.10.10.440">
    <property type="entry name" value="FF domain"/>
    <property type="match status" value="5"/>
</dbReference>
<accession>A0AAD1Z3Z7</accession>
<dbReference type="SMART" id="SM00456">
    <property type="entry name" value="WW"/>
    <property type="match status" value="2"/>
</dbReference>
<dbReference type="InterPro" id="IPR002713">
    <property type="entry name" value="FF_domain"/>
</dbReference>
<dbReference type="Pfam" id="PF01846">
    <property type="entry name" value="FF"/>
    <property type="match status" value="5"/>
</dbReference>
<feature type="domain" description="FF" evidence="4">
    <location>
        <begin position="836"/>
        <end position="893"/>
    </location>
</feature>
<evidence type="ECO:0000259" key="4">
    <source>
        <dbReference type="PROSITE" id="PS51676"/>
    </source>
</evidence>
<dbReference type="PROSITE" id="PS50020">
    <property type="entry name" value="WW_DOMAIN_2"/>
    <property type="match status" value="2"/>
</dbReference>
<dbReference type="InterPro" id="IPR001202">
    <property type="entry name" value="WW_dom"/>
</dbReference>
<feature type="domain" description="FF" evidence="4">
    <location>
        <begin position="665"/>
        <end position="720"/>
    </location>
</feature>
<feature type="region of interest" description="Disordered" evidence="2">
    <location>
        <begin position="798"/>
        <end position="833"/>
    </location>
</feature>
<name>A0AAD1Z3Z7_9LAMI</name>
<feature type="region of interest" description="Disordered" evidence="2">
    <location>
        <begin position="964"/>
        <end position="1002"/>
    </location>
</feature>
<reference evidence="5" key="1">
    <citation type="submission" date="2023-05" db="EMBL/GenBank/DDBJ databases">
        <authorList>
            <person name="Huff M."/>
        </authorList>
    </citation>
    <scope>NUCLEOTIDE SEQUENCE</scope>
</reference>